<organism evidence="2 3">
    <name type="scientific">Pleurodeles waltl</name>
    <name type="common">Iberian ribbed newt</name>
    <dbReference type="NCBI Taxonomy" id="8319"/>
    <lineage>
        <taxon>Eukaryota</taxon>
        <taxon>Metazoa</taxon>
        <taxon>Chordata</taxon>
        <taxon>Craniata</taxon>
        <taxon>Vertebrata</taxon>
        <taxon>Euteleostomi</taxon>
        <taxon>Amphibia</taxon>
        <taxon>Batrachia</taxon>
        <taxon>Caudata</taxon>
        <taxon>Salamandroidea</taxon>
        <taxon>Salamandridae</taxon>
        <taxon>Pleurodelinae</taxon>
        <taxon>Pleurodeles</taxon>
    </lineage>
</organism>
<proteinExistence type="predicted"/>
<keyword evidence="3" id="KW-1185">Reference proteome</keyword>
<accession>A0AAV7MYR7</accession>
<comment type="caution">
    <text evidence="2">The sequence shown here is derived from an EMBL/GenBank/DDBJ whole genome shotgun (WGS) entry which is preliminary data.</text>
</comment>
<reference evidence="2" key="1">
    <citation type="journal article" date="2022" name="bioRxiv">
        <title>Sequencing and chromosome-scale assembly of the giantPleurodeles waltlgenome.</title>
        <authorList>
            <person name="Brown T."/>
            <person name="Elewa A."/>
            <person name="Iarovenko S."/>
            <person name="Subramanian E."/>
            <person name="Araus A.J."/>
            <person name="Petzold A."/>
            <person name="Susuki M."/>
            <person name="Suzuki K.-i.T."/>
            <person name="Hayashi T."/>
            <person name="Toyoda A."/>
            <person name="Oliveira C."/>
            <person name="Osipova E."/>
            <person name="Leigh N.D."/>
            <person name="Simon A."/>
            <person name="Yun M.H."/>
        </authorList>
    </citation>
    <scope>NUCLEOTIDE SEQUENCE</scope>
    <source>
        <strain evidence="2">20211129_DDA</strain>
        <tissue evidence="2">Liver</tissue>
    </source>
</reference>
<dbReference type="AlphaFoldDB" id="A0AAV7MYR7"/>
<evidence type="ECO:0000313" key="2">
    <source>
        <dbReference type="EMBL" id="KAJ1108891.1"/>
    </source>
</evidence>
<name>A0AAV7MYR7_PLEWA</name>
<gene>
    <name evidence="2" type="ORF">NDU88_006261</name>
</gene>
<protein>
    <submittedName>
        <fullName evidence="2">Uncharacterized protein</fullName>
    </submittedName>
</protein>
<dbReference type="Proteomes" id="UP001066276">
    <property type="component" value="Chromosome 9"/>
</dbReference>
<feature type="compositionally biased region" description="Polar residues" evidence="1">
    <location>
        <begin position="36"/>
        <end position="51"/>
    </location>
</feature>
<feature type="region of interest" description="Disordered" evidence="1">
    <location>
        <begin position="1"/>
        <end position="94"/>
    </location>
</feature>
<feature type="compositionally biased region" description="Low complexity" evidence="1">
    <location>
        <begin position="65"/>
        <end position="80"/>
    </location>
</feature>
<feature type="compositionally biased region" description="Polar residues" evidence="1">
    <location>
        <begin position="14"/>
        <end position="29"/>
    </location>
</feature>
<evidence type="ECO:0000256" key="1">
    <source>
        <dbReference type="SAM" id="MobiDB-lite"/>
    </source>
</evidence>
<evidence type="ECO:0000313" key="3">
    <source>
        <dbReference type="Proteomes" id="UP001066276"/>
    </source>
</evidence>
<sequence>MPHGPAGLPLFSAPSASTLQSASARNSESGALLVPTSGSSPNRRDTITGTSADPGGHTLSPWPPSSAAACPRSPLARSPPVQYRAPWTNRRQQTKLVLPLRRHRPRARTTIQAPRSPSGWAGLCLPALPSVLDPRECPPHAPGFF</sequence>
<dbReference type="EMBL" id="JANPWB010000013">
    <property type="protein sequence ID" value="KAJ1108891.1"/>
    <property type="molecule type" value="Genomic_DNA"/>
</dbReference>